<evidence type="ECO:0000313" key="1">
    <source>
        <dbReference type="EMBL" id="GHG06133.1"/>
    </source>
</evidence>
<sequence length="74" mass="8218">MRAYRGVVKNGKVELVGGELPEGTQVTVTVGEPELLLATLLHWLRRSKRIRISLGPVAGMNFLRLSRRRRGGHG</sequence>
<protein>
    <submittedName>
        <fullName evidence="1">Uncharacterized protein</fullName>
    </submittedName>
</protein>
<proteinExistence type="predicted"/>
<keyword evidence="2" id="KW-1185">Reference proteome</keyword>
<organism evidence="1 2">
    <name type="scientific">Deinococcus piscis</name>
    <dbReference type="NCBI Taxonomy" id="394230"/>
    <lineage>
        <taxon>Bacteria</taxon>
        <taxon>Thermotogati</taxon>
        <taxon>Deinococcota</taxon>
        <taxon>Deinococci</taxon>
        <taxon>Deinococcales</taxon>
        <taxon>Deinococcaceae</taxon>
        <taxon>Deinococcus</taxon>
    </lineage>
</organism>
<dbReference type="RefSeq" id="WP_189643402.1">
    <property type="nucleotide sequence ID" value="NZ_BNAL01000023.1"/>
</dbReference>
<name>A0ABQ3KDT1_9DEIO</name>
<gene>
    <name evidence="1" type="ORF">GCM10017783_18410</name>
</gene>
<evidence type="ECO:0000313" key="2">
    <source>
        <dbReference type="Proteomes" id="UP000632154"/>
    </source>
</evidence>
<comment type="caution">
    <text evidence="1">The sequence shown here is derived from an EMBL/GenBank/DDBJ whole genome shotgun (WGS) entry which is preliminary data.</text>
</comment>
<dbReference type="Proteomes" id="UP000632154">
    <property type="component" value="Unassembled WGS sequence"/>
</dbReference>
<reference evidence="2" key="1">
    <citation type="journal article" date="2019" name="Int. J. Syst. Evol. Microbiol.">
        <title>The Global Catalogue of Microorganisms (GCM) 10K type strain sequencing project: providing services to taxonomists for standard genome sequencing and annotation.</title>
        <authorList>
            <consortium name="The Broad Institute Genomics Platform"/>
            <consortium name="The Broad Institute Genome Sequencing Center for Infectious Disease"/>
            <person name="Wu L."/>
            <person name="Ma J."/>
        </authorList>
    </citation>
    <scope>NUCLEOTIDE SEQUENCE [LARGE SCALE GENOMIC DNA]</scope>
    <source>
        <strain evidence="2">CGMCC 1.18439</strain>
    </source>
</reference>
<dbReference type="EMBL" id="BNAL01000023">
    <property type="protein sequence ID" value="GHG06133.1"/>
    <property type="molecule type" value="Genomic_DNA"/>
</dbReference>
<accession>A0ABQ3KDT1</accession>